<dbReference type="GO" id="GO:0006084">
    <property type="term" value="P:acetyl-CoA metabolic process"/>
    <property type="evidence" value="ECO:0007669"/>
    <property type="project" value="UniProtKB-UniRule"/>
</dbReference>
<gene>
    <name evidence="2" type="ORF">SAMN06275492_11526</name>
</gene>
<dbReference type="GO" id="GO:0008814">
    <property type="term" value="F:citrate CoA-transferase activity"/>
    <property type="evidence" value="ECO:0007669"/>
    <property type="project" value="UniProtKB-UniRule"/>
</dbReference>
<accession>A0A1X7JQW9</accession>
<comment type="catalytic activity">
    <reaction evidence="1">
        <text>citrate = oxaloacetate + acetate</text>
        <dbReference type="Rhea" id="RHEA:10760"/>
        <dbReference type="ChEBI" id="CHEBI:16452"/>
        <dbReference type="ChEBI" id="CHEBI:16947"/>
        <dbReference type="ChEBI" id="CHEBI:30089"/>
        <dbReference type="EC" id="4.1.3.6"/>
    </reaction>
</comment>
<name>A0A1X7JQW9_9BACT</name>
<dbReference type="InterPro" id="IPR037171">
    <property type="entry name" value="NagB/RpiA_transferase-like"/>
</dbReference>
<evidence type="ECO:0000256" key="1">
    <source>
        <dbReference type="PIRNR" id="PIRNR009451"/>
    </source>
</evidence>
<reference evidence="3" key="1">
    <citation type="submission" date="2017-04" db="EMBL/GenBank/DDBJ databases">
        <authorList>
            <person name="Varghese N."/>
            <person name="Submissions S."/>
        </authorList>
    </citation>
    <scope>NUCLEOTIDE SEQUENCE [LARGE SCALE GENOMIC DNA]</scope>
    <source>
        <strain evidence="3">USBA 82</strain>
    </source>
</reference>
<dbReference type="Proteomes" id="UP000193355">
    <property type="component" value="Unassembled WGS sequence"/>
</dbReference>
<dbReference type="NCBIfam" id="TIGR01584">
    <property type="entry name" value="citF"/>
    <property type="match status" value="1"/>
</dbReference>
<evidence type="ECO:0000313" key="3">
    <source>
        <dbReference type="Proteomes" id="UP000193355"/>
    </source>
</evidence>
<organism evidence="2 3">
    <name type="scientific">Dethiosulfovibrio salsuginis</name>
    <dbReference type="NCBI Taxonomy" id="561720"/>
    <lineage>
        <taxon>Bacteria</taxon>
        <taxon>Thermotogati</taxon>
        <taxon>Synergistota</taxon>
        <taxon>Synergistia</taxon>
        <taxon>Synergistales</taxon>
        <taxon>Dethiosulfovibrionaceae</taxon>
        <taxon>Dethiosulfovibrio</taxon>
    </lineage>
</organism>
<dbReference type="EC" id="4.1.3.6" evidence="1"/>
<keyword evidence="1 2" id="KW-0808">Transferase</keyword>
<dbReference type="EC" id="2.8.3.10" evidence="1"/>
<dbReference type="InterPro" id="IPR006472">
    <property type="entry name" value="Citrate_lyase_asu"/>
</dbReference>
<dbReference type="RefSeq" id="WP_200806645.1">
    <property type="nucleotide sequence ID" value="NZ_FXBB01000015.1"/>
</dbReference>
<sequence length="468" mass="48406">MGLDKTVAGLAQALAEAGLRDGMTLSFHHHLRNGDGVLNMALDGASSLGVKGLKVAASSIFPVHAPLVGHVKNGTVTDLDVNYMSGPVADLVSSGGVSSTVTFRTHGGRPRAIESGELSVDIAVIAAPTCDCRGNISGVIGPSACGSLGYAMADAAHAKTVIAVTDNLISRVVPASIDQSLVDIVVPVGSIGDPSGIVSGTTKIPRNPVALTIARYAASAIDASGLWREGVSFQTGAGGASLATALYLREIMVDRGFRGSFAMGGITSQMVRFLEDGLVDNLYDVQCFDLDAVRSLGVNRGHVEVSASLYASPGNKGPLVDDLDVVILGAAEIDLDFNVNVHTDSSGRIIGGSGGHSDTAAGAKLTVVVAPLVRARLPMVVDRVIAVSTPGSTVDLLVTERGMAVNPSRPELKEALERAGLPVFSIGHLRDIALSMTGIPEEVRPQGRVVAEVEYRDGRIIDRIRAIE</sequence>
<dbReference type="Gene3D" id="3.40.1080.10">
    <property type="entry name" value="Glutaconate Coenzyme A-transferase"/>
    <property type="match status" value="2"/>
</dbReference>
<dbReference type="GO" id="GO:0008815">
    <property type="term" value="F:citrate (pro-3S)-lyase activity"/>
    <property type="evidence" value="ECO:0007669"/>
    <property type="project" value="UniProtKB-UniRule"/>
</dbReference>
<dbReference type="STRING" id="561720.SAMN06275492_11526"/>
<dbReference type="GO" id="GO:0009346">
    <property type="term" value="C:ATP-independent citrate lyase complex"/>
    <property type="evidence" value="ECO:0007669"/>
    <property type="project" value="UniProtKB-UniRule"/>
</dbReference>
<dbReference type="Pfam" id="PF04223">
    <property type="entry name" value="CitF"/>
    <property type="match status" value="1"/>
</dbReference>
<dbReference type="PANTHER" id="PTHR40596">
    <property type="entry name" value="CITRATE LYASE ALPHA CHAIN"/>
    <property type="match status" value="1"/>
</dbReference>
<dbReference type="EMBL" id="FXBB01000015">
    <property type="protein sequence ID" value="SMG30620.1"/>
    <property type="molecule type" value="Genomic_DNA"/>
</dbReference>
<dbReference type="PIRSF" id="PIRSF009451">
    <property type="entry name" value="Citrt_lyas_alpha"/>
    <property type="match status" value="1"/>
</dbReference>
<dbReference type="GO" id="GO:0005737">
    <property type="term" value="C:cytoplasm"/>
    <property type="evidence" value="ECO:0007669"/>
    <property type="project" value="UniProtKB-SubCell"/>
</dbReference>
<comment type="catalytic activity">
    <reaction evidence="1">
        <text>citrate + acetyl-CoA = (3S)-citryl-CoA + acetate</text>
        <dbReference type="Rhea" id="RHEA:19405"/>
        <dbReference type="ChEBI" id="CHEBI:16947"/>
        <dbReference type="ChEBI" id="CHEBI:30089"/>
        <dbReference type="ChEBI" id="CHEBI:57288"/>
        <dbReference type="ChEBI" id="CHEBI:57321"/>
        <dbReference type="EC" id="2.8.3.10"/>
    </reaction>
</comment>
<keyword evidence="1" id="KW-0963">Cytoplasm</keyword>
<keyword evidence="1 2" id="KW-0456">Lyase</keyword>
<dbReference type="SUPFAM" id="SSF100950">
    <property type="entry name" value="NagB/RpiA/CoA transferase-like"/>
    <property type="match status" value="2"/>
</dbReference>
<protein>
    <recommendedName>
        <fullName evidence="1">Citrate lyase alpha chain</fullName>
        <shortName evidence="1">Citrase alpha chain</shortName>
        <ecNumber evidence="1">2.8.3.10</ecNumber>
        <ecNumber evidence="1">4.1.3.6</ecNumber>
    </recommendedName>
    <alternativeName>
        <fullName evidence="1">Citrate (pro-3S)-lyase alpha chain</fullName>
    </alternativeName>
    <alternativeName>
        <fullName evidence="1">Citrate CoA-transferase subunit</fullName>
    </alternativeName>
</protein>
<comment type="subcellular location">
    <subcellularLocation>
        <location evidence="1">Cytoplasm</location>
    </subcellularLocation>
</comment>
<dbReference type="AlphaFoldDB" id="A0A1X7JQW9"/>
<dbReference type="PANTHER" id="PTHR40596:SF1">
    <property type="entry name" value="CITRATE LYASE ALPHA CHAIN"/>
    <property type="match status" value="1"/>
</dbReference>
<proteinExistence type="predicted"/>
<keyword evidence="3" id="KW-1185">Reference proteome</keyword>
<evidence type="ECO:0000313" key="2">
    <source>
        <dbReference type="EMBL" id="SMG30620.1"/>
    </source>
</evidence>